<dbReference type="PANTHER" id="PTHR47331:SF1">
    <property type="entry name" value="GAG-LIKE PROTEIN"/>
    <property type="match status" value="1"/>
</dbReference>
<dbReference type="PANTHER" id="PTHR47331">
    <property type="entry name" value="PHD-TYPE DOMAIN-CONTAINING PROTEIN"/>
    <property type="match status" value="1"/>
</dbReference>
<dbReference type="InterPro" id="IPR036397">
    <property type="entry name" value="RNaseH_sf"/>
</dbReference>
<dbReference type="Proteomes" id="UP000268014">
    <property type="component" value="Unassembled WGS sequence"/>
</dbReference>
<proteinExistence type="predicted"/>
<sequence length="262" mass="30828">MQRNLTKEDQQKWSQLGLYKDEQNIIRCRGRIQAKHLPRDTIEPILLLPNQHLTHLIVRDTRIRNATNFKYSNEILSMEDTDTVRVNTTIQTFLTNEKIRWKFITPLSPCKGGFYERLIGMIKLTLKRVLTRKLPDETTFLTTVLECEAMVNSRPLACAGSTLEYSLIIHPIDILFPKANLLPFSGTITIDDNHDTEYLPYVSTKDQAIQYYRTQMTYLKCLWHEWHNTYLLELRNFHQHRIKQKSFTRTHPKIGRSSPCHG</sequence>
<evidence type="ECO:0000313" key="3">
    <source>
        <dbReference type="WBParaSite" id="HPLM_0001797501-mRNA-1"/>
    </source>
</evidence>
<evidence type="ECO:0000313" key="2">
    <source>
        <dbReference type="Proteomes" id="UP000268014"/>
    </source>
</evidence>
<evidence type="ECO:0000313" key="1">
    <source>
        <dbReference type="EMBL" id="VDO68057.1"/>
    </source>
</evidence>
<dbReference type="OrthoDB" id="8019190at2759"/>
<accession>A0A0N4X104</accession>
<dbReference type="WBParaSite" id="HPLM_0001797501-mRNA-1">
    <property type="protein sequence ID" value="HPLM_0001797501-mRNA-1"/>
    <property type="gene ID" value="HPLM_0001797501"/>
</dbReference>
<dbReference type="Gene3D" id="3.30.420.10">
    <property type="entry name" value="Ribonuclease H-like superfamily/Ribonuclease H"/>
    <property type="match status" value="1"/>
</dbReference>
<dbReference type="AlphaFoldDB" id="A0A0N4X104"/>
<keyword evidence="2" id="KW-1185">Reference proteome</keyword>
<reference evidence="1 2" key="2">
    <citation type="submission" date="2018-11" db="EMBL/GenBank/DDBJ databases">
        <authorList>
            <consortium name="Pathogen Informatics"/>
        </authorList>
    </citation>
    <scope>NUCLEOTIDE SEQUENCE [LARGE SCALE GENOMIC DNA]</scope>
    <source>
        <strain evidence="1 2">MHpl1</strain>
    </source>
</reference>
<name>A0A0N4X104_HAEPC</name>
<dbReference type="STRING" id="6290.A0A0N4X104"/>
<reference evidence="3" key="1">
    <citation type="submission" date="2017-02" db="UniProtKB">
        <authorList>
            <consortium name="WormBaseParasite"/>
        </authorList>
    </citation>
    <scope>IDENTIFICATION</scope>
</reference>
<gene>
    <name evidence="1" type="ORF">HPLM_LOCUS17967</name>
</gene>
<organism evidence="3">
    <name type="scientific">Haemonchus placei</name>
    <name type="common">Barber's pole worm</name>
    <dbReference type="NCBI Taxonomy" id="6290"/>
    <lineage>
        <taxon>Eukaryota</taxon>
        <taxon>Metazoa</taxon>
        <taxon>Ecdysozoa</taxon>
        <taxon>Nematoda</taxon>
        <taxon>Chromadorea</taxon>
        <taxon>Rhabditida</taxon>
        <taxon>Rhabditina</taxon>
        <taxon>Rhabditomorpha</taxon>
        <taxon>Strongyloidea</taxon>
        <taxon>Trichostrongylidae</taxon>
        <taxon>Haemonchus</taxon>
    </lineage>
</organism>
<dbReference type="EMBL" id="UZAF01020259">
    <property type="protein sequence ID" value="VDO68057.1"/>
    <property type="molecule type" value="Genomic_DNA"/>
</dbReference>
<dbReference type="OMA" id="FTRTHPK"/>
<protein>
    <submittedName>
        <fullName evidence="3">DUF5641 domain-containing protein</fullName>
    </submittedName>
</protein>
<dbReference type="GO" id="GO:0003676">
    <property type="term" value="F:nucleic acid binding"/>
    <property type="evidence" value="ECO:0007669"/>
    <property type="project" value="InterPro"/>
</dbReference>